<dbReference type="InterPro" id="IPR013384">
    <property type="entry name" value="Flagell_FlgL"/>
</dbReference>
<feature type="coiled-coil region" evidence="6">
    <location>
        <begin position="10"/>
        <end position="37"/>
    </location>
</feature>
<dbReference type="RefSeq" id="WP_043172838.1">
    <property type="nucleotide sequence ID" value="NZ_CP031146.1"/>
</dbReference>
<dbReference type="PANTHER" id="PTHR42792:SF1">
    <property type="entry name" value="FLAGELLAR HOOK-ASSOCIATED PROTEIN 3"/>
    <property type="match status" value="1"/>
</dbReference>
<dbReference type="NCBIfam" id="TIGR02550">
    <property type="entry name" value="flagell_flgL"/>
    <property type="match status" value="1"/>
</dbReference>
<dbReference type="Pfam" id="PF00669">
    <property type="entry name" value="Flagellin_N"/>
    <property type="match status" value="1"/>
</dbReference>
<keyword evidence="8" id="KW-0282">Flagellum</keyword>
<dbReference type="Proteomes" id="UP000256503">
    <property type="component" value="Chromosome"/>
</dbReference>
<keyword evidence="4" id="KW-0964">Secreted</keyword>
<evidence type="ECO:0000259" key="7">
    <source>
        <dbReference type="Pfam" id="PF00669"/>
    </source>
</evidence>
<proteinExistence type="inferred from homology"/>
<evidence type="ECO:0000256" key="3">
    <source>
        <dbReference type="ARBA" id="ARBA00005709"/>
    </source>
</evidence>
<dbReference type="GO" id="GO:0005198">
    <property type="term" value="F:structural molecule activity"/>
    <property type="evidence" value="ECO:0007669"/>
    <property type="project" value="InterPro"/>
</dbReference>
<dbReference type="InterPro" id="IPR001029">
    <property type="entry name" value="Flagellin_N"/>
</dbReference>
<dbReference type="GO" id="GO:0071973">
    <property type="term" value="P:bacterial-type flagellum-dependent cell motility"/>
    <property type="evidence" value="ECO:0007669"/>
    <property type="project" value="InterPro"/>
</dbReference>
<feature type="domain" description="Flagellin N-terminal" evidence="7">
    <location>
        <begin position="4"/>
        <end position="142"/>
    </location>
</feature>
<keyword evidence="8" id="KW-0966">Cell projection</keyword>
<evidence type="ECO:0000256" key="2">
    <source>
        <dbReference type="ARBA" id="ARBA00004613"/>
    </source>
</evidence>
<comment type="similarity">
    <text evidence="3">Belongs to the bacterial flagellin family.</text>
</comment>
<name>A0AAD0R6R4_PSEDL</name>
<evidence type="ECO:0000313" key="9">
    <source>
        <dbReference type="Proteomes" id="UP000256503"/>
    </source>
</evidence>
<evidence type="ECO:0000256" key="5">
    <source>
        <dbReference type="ARBA" id="ARBA00023143"/>
    </source>
</evidence>
<dbReference type="GeneID" id="49616766"/>
<protein>
    <submittedName>
        <fullName evidence="8">Flagellar hook-associated protein 3</fullName>
    </submittedName>
</protein>
<evidence type="ECO:0000313" key="8">
    <source>
        <dbReference type="EMBL" id="AXM98896.1"/>
    </source>
</evidence>
<reference evidence="8 9" key="1">
    <citation type="submission" date="2018-07" db="EMBL/GenBank/DDBJ databases">
        <title>Complete genome sequence of a Pseudomonas plecoglossicida strain pathogenic to the marine fish, Larimichthys crocea.</title>
        <authorList>
            <person name="Tao Z."/>
        </authorList>
    </citation>
    <scope>NUCLEOTIDE SEQUENCE [LARGE SCALE GENOMIC DNA]</scope>
    <source>
        <strain evidence="8 9">XSDHY-P</strain>
    </source>
</reference>
<gene>
    <name evidence="8" type="primary">flgL</name>
    <name evidence="8" type="ORF">DVB73_25395</name>
</gene>
<comment type="subcellular location">
    <subcellularLocation>
        <location evidence="1">Bacterial flagellum</location>
    </subcellularLocation>
    <subcellularLocation>
        <location evidence="2">Secreted</location>
    </subcellularLocation>
</comment>
<keyword evidence="5" id="KW-0975">Bacterial flagellum</keyword>
<organism evidence="8 9">
    <name type="scientific">Pseudomonas plecoglossicida</name>
    <dbReference type="NCBI Taxonomy" id="70775"/>
    <lineage>
        <taxon>Bacteria</taxon>
        <taxon>Pseudomonadati</taxon>
        <taxon>Pseudomonadota</taxon>
        <taxon>Gammaproteobacteria</taxon>
        <taxon>Pseudomonadales</taxon>
        <taxon>Pseudomonadaceae</taxon>
        <taxon>Pseudomonas</taxon>
    </lineage>
</organism>
<sequence>MPRVSNAQTSAAMQANLNRKSEEIAKLQSQIASGQRMDKPSDDPVASARLRAMQSEQASLVRYNKDIGSVIGDLQIQEVHLKSSSDALDALGDLLLAASNGSNGAENLAAFASELSNYAKIVVDCFNAKDDAGNYLFSGTKTDTPAVRYSEGEYKIIGNSTVRKAVVGNRVEIDANVTAADLLGESPDLLNGLHKLVDGLKKITPGEESPKQLLEDSLAFLEVARAKVRSAIGDLGARQNMLQLMENINIDRQGANQRTQDGLAKQDMTEAILKLRNYEVSMQASQKVYSLLAKFSPFELI</sequence>
<keyword evidence="8" id="KW-0969">Cilium</keyword>
<dbReference type="PANTHER" id="PTHR42792">
    <property type="entry name" value="FLAGELLIN"/>
    <property type="match status" value="1"/>
</dbReference>
<dbReference type="InterPro" id="IPR001492">
    <property type="entry name" value="Flagellin"/>
</dbReference>
<dbReference type="GO" id="GO:0009424">
    <property type="term" value="C:bacterial-type flagellum hook"/>
    <property type="evidence" value="ECO:0007669"/>
    <property type="project" value="InterPro"/>
</dbReference>
<evidence type="ECO:0000256" key="6">
    <source>
        <dbReference type="SAM" id="Coils"/>
    </source>
</evidence>
<dbReference type="Gene3D" id="1.20.1330.10">
    <property type="entry name" value="f41 fragment of flagellin, N-terminal domain"/>
    <property type="match status" value="1"/>
</dbReference>
<dbReference type="EMBL" id="CP031146">
    <property type="protein sequence ID" value="AXM98896.1"/>
    <property type="molecule type" value="Genomic_DNA"/>
</dbReference>
<dbReference type="SUPFAM" id="SSF64518">
    <property type="entry name" value="Phase 1 flagellin"/>
    <property type="match status" value="1"/>
</dbReference>
<dbReference type="GO" id="GO:0005576">
    <property type="term" value="C:extracellular region"/>
    <property type="evidence" value="ECO:0007669"/>
    <property type="project" value="UniProtKB-SubCell"/>
</dbReference>
<evidence type="ECO:0000256" key="1">
    <source>
        <dbReference type="ARBA" id="ARBA00004365"/>
    </source>
</evidence>
<accession>A0AAD0R6R4</accession>
<evidence type="ECO:0000256" key="4">
    <source>
        <dbReference type="ARBA" id="ARBA00022525"/>
    </source>
</evidence>
<dbReference type="AlphaFoldDB" id="A0AAD0R6R4"/>
<keyword evidence="6" id="KW-0175">Coiled coil</keyword>